<evidence type="ECO:0000313" key="2">
    <source>
        <dbReference type="Proteomes" id="UP001213000"/>
    </source>
</evidence>
<dbReference type="EMBL" id="JANIEX010000791">
    <property type="protein sequence ID" value="KAJ3563145.1"/>
    <property type="molecule type" value="Genomic_DNA"/>
</dbReference>
<organism evidence="1 2">
    <name type="scientific">Leucocoprinus birnbaumii</name>
    <dbReference type="NCBI Taxonomy" id="56174"/>
    <lineage>
        <taxon>Eukaryota</taxon>
        <taxon>Fungi</taxon>
        <taxon>Dikarya</taxon>
        <taxon>Basidiomycota</taxon>
        <taxon>Agaricomycotina</taxon>
        <taxon>Agaricomycetes</taxon>
        <taxon>Agaricomycetidae</taxon>
        <taxon>Agaricales</taxon>
        <taxon>Agaricineae</taxon>
        <taxon>Agaricaceae</taxon>
        <taxon>Leucocoprinus</taxon>
    </lineage>
</organism>
<gene>
    <name evidence="1" type="ORF">NP233_g9131</name>
</gene>
<dbReference type="Proteomes" id="UP001213000">
    <property type="component" value="Unassembled WGS sequence"/>
</dbReference>
<accession>A0AAD5YR59</accession>
<comment type="caution">
    <text evidence="1">The sequence shown here is derived from an EMBL/GenBank/DDBJ whole genome shotgun (WGS) entry which is preliminary data.</text>
</comment>
<dbReference type="AlphaFoldDB" id="A0AAD5YR59"/>
<evidence type="ECO:0000313" key="1">
    <source>
        <dbReference type="EMBL" id="KAJ3563145.1"/>
    </source>
</evidence>
<reference evidence="1" key="1">
    <citation type="submission" date="2022-07" db="EMBL/GenBank/DDBJ databases">
        <title>Genome Sequence of Leucocoprinus birnbaumii.</title>
        <authorList>
            <person name="Buettner E."/>
        </authorList>
    </citation>
    <scope>NUCLEOTIDE SEQUENCE</scope>
    <source>
        <strain evidence="1">VT141</strain>
    </source>
</reference>
<keyword evidence="2" id="KW-1185">Reference proteome</keyword>
<sequence>MDDYAKMEGVPFVLEKLVVVDRKAASRGGGDEEEKKRKVVTYFVTQGGVPGRPKLKDDDHEKLVSALKRMERNLGCDVQVFYEDTSRTTWVERMEAIVRSTIVLGVHGDHLMDFAFMKDGEHSTLVEMYPKDKFVRDRAVIAESIGLKYVAWSGSEKYETGNLPQPSRPLNTEEVTIDVDAVVKSVQQIVSKA</sequence>
<protein>
    <submittedName>
        <fullName evidence="1">Uncharacterized protein</fullName>
    </submittedName>
</protein>
<name>A0AAD5YR59_9AGAR</name>
<proteinExistence type="predicted"/>